<dbReference type="EMBL" id="HACG01024209">
    <property type="protein sequence ID" value="CEK71074.1"/>
    <property type="molecule type" value="Transcribed_RNA"/>
</dbReference>
<dbReference type="AlphaFoldDB" id="A0A0B6ZTK1"/>
<organism evidence="2">
    <name type="scientific">Arion vulgaris</name>
    <dbReference type="NCBI Taxonomy" id="1028688"/>
    <lineage>
        <taxon>Eukaryota</taxon>
        <taxon>Metazoa</taxon>
        <taxon>Spiralia</taxon>
        <taxon>Lophotrochozoa</taxon>
        <taxon>Mollusca</taxon>
        <taxon>Gastropoda</taxon>
        <taxon>Heterobranchia</taxon>
        <taxon>Euthyneura</taxon>
        <taxon>Panpulmonata</taxon>
        <taxon>Eupulmonata</taxon>
        <taxon>Stylommatophora</taxon>
        <taxon>Helicina</taxon>
        <taxon>Arionoidea</taxon>
        <taxon>Arionidae</taxon>
        <taxon>Arion</taxon>
    </lineage>
</organism>
<protein>
    <submittedName>
        <fullName evidence="2">Uncharacterized protein</fullName>
    </submittedName>
</protein>
<gene>
    <name evidence="2" type="primary">ORF76836</name>
    <name evidence="1" type="synonym">ORF76832</name>
</gene>
<feature type="non-terminal residue" evidence="2">
    <location>
        <position position="52"/>
    </location>
</feature>
<evidence type="ECO:0000313" key="2">
    <source>
        <dbReference type="EMBL" id="CEK71075.1"/>
    </source>
</evidence>
<proteinExistence type="predicted"/>
<accession>A0A0B6ZTK1</accession>
<sequence>MLTVCTSIKTVNHKVEHYCIDKTQWQPSSISPAPTVSASFIFCQSNEKLTRL</sequence>
<dbReference type="EMBL" id="HACG01024210">
    <property type="protein sequence ID" value="CEK71075.1"/>
    <property type="molecule type" value="Transcribed_RNA"/>
</dbReference>
<name>A0A0B6ZTK1_9EUPU</name>
<reference evidence="2" key="1">
    <citation type="submission" date="2014-12" db="EMBL/GenBank/DDBJ databases">
        <title>Insight into the proteome of Arion vulgaris.</title>
        <authorList>
            <person name="Aradska J."/>
            <person name="Bulat T."/>
            <person name="Smidak R."/>
            <person name="Sarate P."/>
            <person name="Gangsoo J."/>
            <person name="Sialana F."/>
            <person name="Bilban M."/>
            <person name="Lubec G."/>
        </authorList>
    </citation>
    <scope>NUCLEOTIDE SEQUENCE</scope>
    <source>
        <tissue evidence="2">Skin</tissue>
    </source>
</reference>
<evidence type="ECO:0000313" key="1">
    <source>
        <dbReference type="EMBL" id="CEK71074.1"/>
    </source>
</evidence>